<comment type="caution">
    <text evidence="4">The sequence shown here is derived from an EMBL/GenBank/DDBJ whole genome shotgun (WGS) entry which is preliminary data.</text>
</comment>
<dbReference type="Proteomes" id="UP001162156">
    <property type="component" value="Unassembled WGS sequence"/>
</dbReference>
<keyword evidence="5" id="KW-1185">Reference proteome</keyword>
<accession>A0AAV8X0L9</accession>
<evidence type="ECO:0000256" key="2">
    <source>
        <dbReference type="ARBA" id="ARBA00022723"/>
    </source>
</evidence>
<gene>
    <name evidence="4" type="ORF">NQ314_014972</name>
</gene>
<evidence type="ECO:0000313" key="4">
    <source>
        <dbReference type="EMBL" id="KAJ8932070.1"/>
    </source>
</evidence>
<feature type="domain" description="DDE Tnp4" evidence="3">
    <location>
        <begin position="2"/>
        <end position="105"/>
    </location>
</feature>
<dbReference type="InterPro" id="IPR027806">
    <property type="entry name" value="HARBI1_dom"/>
</dbReference>
<proteinExistence type="predicted"/>
<protein>
    <recommendedName>
        <fullName evidence="3">DDE Tnp4 domain-containing protein</fullName>
    </recommendedName>
</protein>
<comment type="cofactor">
    <cofactor evidence="1">
        <name>a divalent metal cation</name>
        <dbReference type="ChEBI" id="CHEBI:60240"/>
    </cofactor>
</comment>
<organism evidence="4 5">
    <name type="scientific">Rhamnusium bicolor</name>
    <dbReference type="NCBI Taxonomy" id="1586634"/>
    <lineage>
        <taxon>Eukaryota</taxon>
        <taxon>Metazoa</taxon>
        <taxon>Ecdysozoa</taxon>
        <taxon>Arthropoda</taxon>
        <taxon>Hexapoda</taxon>
        <taxon>Insecta</taxon>
        <taxon>Pterygota</taxon>
        <taxon>Neoptera</taxon>
        <taxon>Endopterygota</taxon>
        <taxon>Coleoptera</taxon>
        <taxon>Polyphaga</taxon>
        <taxon>Cucujiformia</taxon>
        <taxon>Chrysomeloidea</taxon>
        <taxon>Cerambycidae</taxon>
        <taxon>Lepturinae</taxon>
        <taxon>Rhagiini</taxon>
        <taxon>Rhamnusium</taxon>
    </lineage>
</organism>
<evidence type="ECO:0000313" key="5">
    <source>
        <dbReference type="Proteomes" id="UP001162156"/>
    </source>
</evidence>
<reference evidence="4" key="1">
    <citation type="journal article" date="2023" name="Insect Mol. Biol.">
        <title>Genome sequencing provides insights into the evolution of gene families encoding plant cell wall-degrading enzymes in longhorned beetles.</title>
        <authorList>
            <person name="Shin N.R."/>
            <person name="Okamura Y."/>
            <person name="Kirsch R."/>
            <person name="Pauchet Y."/>
        </authorList>
    </citation>
    <scope>NUCLEOTIDE SEQUENCE</scope>
    <source>
        <strain evidence="4">RBIC_L_NR</strain>
    </source>
</reference>
<evidence type="ECO:0000259" key="3">
    <source>
        <dbReference type="Pfam" id="PF13359"/>
    </source>
</evidence>
<sequence>MNGRISDGGVYRVSDLSKAVENNTLNFPEDKPLPFREKPIPHVIVADAAFGLSSNILKPYPFKGMTREERIFNYRLSRARRIVENTFGILANRFRVLLNVIPLKPSKGVNPEEDIDRRFRFVYGKQKGNRPKNEALRIREEIKEYVNGCGSVPWQDSMI</sequence>
<keyword evidence="2" id="KW-0479">Metal-binding</keyword>
<dbReference type="EMBL" id="JANEYF010004144">
    <property type="protein sequence ID" value="KAJ8932070.1"/>
    <property type="molecule type" value="Genomic_DNA"/>
</dbReference>
<dbReference type="AlphaFoldDB" id="A0AAV8X0L9"/>
<name>A0AAV8X0L9_9CUCU</name>
<dbReference type="Pfam" id="PF13359">
    <property type="entry name" value="DDE_Tnp_4"/>
    <property type="match status" value="1"/>
</dbReference>
<evidence type="ECO:0000256" key="1">
    <source>
        <dbReference type="ARBA" id="ARBA00001968"/>
    </source>
</evidence>
<dbReference type="GO" id="GO:0046872">
    <property type="term" value="F:metal ion binding"/>
    <property type="evidence" value="ECO:0007669"/>
    <property type="project" value="UniProtKB-KW"/>
</dbReference>